<gene>
    <name evidence="8" type="ORF">J9253_02105</name>
</gene>
<name>A0ABX7WYA0_9GAMM</name>
<dbReference type="SUPFAM" id="SSF55729">
    <property type="entry name" value="Acyl-CoA N-acyltransferases (Nat)"/>
    <property type="match status" value="1"/>
</dbReference>
<organism evidence="8 9">
    <name type="scientific">Thiothrix litoralis</name>
    <dbReference type="NCBI Taxonomy" id="2891210"/>
    <lineage>
        <taxon>Bacteria</taxon>
        <taxon>Pseudomonadati</taxon>
        <taxon>Pseudomonadota</taxon>
        <taxon>Gammaproteobacteria</taxon>
        <taxon>Thiotrichales</taxon>
        <taxon>Thiotrichaceae</taxon>
        <taxon>Thiothrix</taxon>
    </lineage>
</organism>
<dbReference type="EMBL" id="CP072801">
    <property type="protein sequence ID" value="QTR48301.1"/>
    <property type="molecule type" value="Genomic_DNA"/>
</dbReference>
<keyword evidence="9" id="KW-1185">Reference proteome</keyword>
<keyword evidence="3" id="KW-1277">Toxin-antitoxin system</keyword>
<sequence>MNQFLSRFAAKHAELGLSSTWVLLEDVQAAKLPVAAYYTLASATANKSSLPTSQSLPHYPVPVVLLARLAINRQHQGKGLGAKILISALRHSVQLMEQGLPAFGLILDVLDEDALTFYQRFDFFEPLTDDPMRLFVGMGRLRQV</sequence>
<dbReference type="Gene3D" id="3.40.630.30">
    <property type="match status" value="1"/>
</dbReference>
<dbReference type="Proteomes" id="UP000672039">
    <property type="component" value="Chromosome"/>
</dbReference>
<dbReference type="InterPro" id="IPR000182">
    <property type="entry name" value="GNAT_dom"/>
</dbReference>
<evidence type="ECO:0000313" key="8">
    <source>
        <dbReference type="EMBL" id="QTR48301.1"/>
    </source>
</evidence>
<evidence type="ECO:0000256" key="2">
    <source>
        <dbReference type="ARBA" id="ARBA00022491"/>
    </source>
</evidence>
<keyword evidence="4" id="KW-0808">Transferase</keyword>
<evidence type="ECO:0000256" key="6">
    <source>
        <dbReference type="ARBA" id="ARBA00049880"/>
    </source>
</evidence>
<dbReference type="PANTHER" id="PTHR36449:SF1">
    <property type="entry name" value="ACETYLTRANSFERASE"/>
    <property type="match status" value="1"/>
</dbReference>
<comment type="similarity">
    <text evidence="1">Belongs to the acetyltransferase family. GNAT subfamily.</text>
</comment>
<evidence type="ECO:0000256" key="5">
    <source>
        <dbReference type="ARBA" id="ARBA00023315"/>
    </source>
</evidence>
<dbReference type="InterPro" id="IPR016181">
    <property type="entry name" value="Acyl_CoA_acyltransferase"/>
</dbReference>
<evidence type="ECO:0000256" key="3">
    <source>
        <dbReference type="ARBA" id="ARBA00022649"/>
    </source>
</evidence>
<comment type="catalytic activity">
    <reaction evidence="6">
        <text>glycyl-tRNA(Gly) + acetyl-CoA = N-acetylglycyl-tRNA(Gly) + CoA + H(+)</text>
        <dbReference type="Rhea" id="RHEA:81867"/>
        <dbReference type="Rhea" id="RHEA-COMP:9683"/>
        <dbReference type="Rhea" id="RHEA-COMP:19766"/>
        <dbReference type="ChEBI" id="CHEBI:15378"/>
        <dbReference type="ChEBI" id="CHEBI:57287"/>
        <dbReference type="ChEBI" id="CHEBI:57288"/>
        <dbReference type="ChEBI" id="CHEBI:78522"/>
        <dbReference type="ChEBI" id="CHEBI:232036"/>
    </reaction>
</comment>
<dbReference type="PANTHER" id="PTHR36449">
    <property type="entry name" value="ACETYLTRANSFERASE-RELATED"/>
    <property type="match status" value="1"/>
</dbReference>
<keyword evidence="5" id="KW-0012">Acyltransferase</keyword>
<evidence type="ECO:0000256" key="1">
    <source>
        <dbReference type="ARBA" id="ARBA00009342"/>
    </source>
</evidence>
<evidence type="ECO:0000259" key="7">
    <source>
        <dbReference type="Pfam" id="PF00583"/>
    </source>
</evidence>
<feature type="domain" description="N-acetyltransferase" evidence="7">
    <location>
        <begin position="60"/>
        <end position="123"/>
    </location>
</feature>
<reference evidence="8 9" key="1">
    <citation type="submission" date="2021-04" db="EMBL/GenBank/DDBJ databases">
        <title>Genomics, taxonomy and metabolism of representatives of sulfur bacteria of the genus Thiothrix: Thiothrix fructosivorans QT, Thiothrix unzii A1T and three new species, Thiothrix subterranea sp. nov., Thiothrix litoralis sp. nov. and 'Candidatus Thiothrix anitrata' sp. nov.</title>
        <authorList>
            <person name="Ravin N.V."/>
            <person name="Smolyakov D."/>
            <person name="Rudenko T.S."/>
            <person name="Mardanov A.V."/>
            <person name="Beletsky A.V."/>
            <person name="Markov N.D."/>
            <person name="Fomenkov A.I."/>
            <person name="Roberts R.J."/>
            <person name="Karnachuk O.V."/>
            <person name="Novikov A."/>
            <person name="Grabovich M.Y."/>
        </authorList>
    </citation>
    <scope>NUCLEOTIDE SEQUENCE [LARGE SCALE GENOMIC DNA]</scope>
    <source>
        <strain evidence="8 9">AS</strain>
    </source>
</reference>
<evidence type="ECO:0000313" key="9">
    <source>
        <dbReference type="Proteomes" id="UP000672039"/>
    </source>
</evidence>
<accession>A0ABX7WYA0</accession>
<dbReference type="Pfam" id="PF00583">
    <property type="entry name" value="Acetyltransf_1"/>
    <property type="match status" value="1"/>
</dbReference>
<protein>
    <submittedName>
        <fullName evidence="8">GNAT family N-acetyltransferase</fullName>
    </submittedName>
</protein>
<proteinExistence type="inferred from homology"/>
<keyword evidence="2" id="KW-0678">Repressor</keyword>
<evidence type="ECO:0000256" key="4">
    <source>
        <dbReference type="ARBA" id="ARBA00022679"/>
    </source>
</evidence>